<dbReference type="RefSeq" id="WP_102244083.1">
    <property type="nucleotide sequence ID" value="NZ_CP025704.1"/>
</dbReference>
<protein>
    <submittedName>
        <fullName evidence="1">Uncharacterized protein</fullName>
    </submittedName>
</protein>
<proteinExistence type="predicted"/>
<sequence length="178" mass="20457">MRILLKLLLLSSLFINSVAMADELDDMDMPKGTLLMLAPPVVNKKYFNLEFGFLTEKEFKPWSYEYNAYVTAAVFQDSYKRNDNLKTAGLGFKGGVFLPTQKWVPLLATLSIGYAKTALHKNPIFGKEESSKDKKNMFLLEVGALYYIDKKYFIRYAYQLSNVKYIKTHSIIMLGVDY</sequence>
<keyword evidence="2" id="KW-1185">Reference proteome</keyword>
<dbReference type="SUPFAM" id="SSF56925">
    <property type="entry name" value="OMPA-like"/>
    <property type="match status" value="1"/>
</dbReference>
<reference evidence="1 2" key="1">
    <citation type="submission" date="2018-01" db="EMBL/GenBank/DDBJ databases">
        <title>Complete genome sequence of Bacteriovorax stolpii DSM12778.</title>
        <authorList>
            <person name="Tang B."/>
            <person name="Chang J."/>
        </authorList>
    </citation>
    <scope>NUCLEOTIDE SEQUENCE [LARGE SCALE GENOMIC DNA]</scope>
    <source>
        <strain evidence="1 2">DSM 12778</strain>
    </source>
</reference>
<organism evidence="1 2">
    <name type="scientific">Bacteriovorax stolpii</name>
    <name type="common">Bdellovibrio stolpii</name>
    <dbReference type="NCBI Taxonomy" id="960"/>
    <lineage>
        <taxon>Bacteria</taxon>
        <taxon>Pseudomonadati</taxon>
        <taxon>Bdellovibrionota</taxon>
        <taxon>Bacteriovoracia</taxon>
        <taxon>Bacteriovoracales</taxon>
        <taxon>Bacteriovoracaceae</taxon>
        <taxon>Bacteriovorax</taxon>
    </lineage>
</organism>
<dbReference type="InterPro" id="IPR011250">
    <property type="entry name" value="OMP/PagP_B-barrel"/>
</dbReference>
<gene>
    <name evidence="1" type="ORF">C0V70_11910</name>
</gene>
<evidence type="ECO:0000313" key="1">
    <source>
        <dbReference type="EMBL" id="AUN98792.1"/>
    </source>
</evidence>
<dbReference type="AlphaFoldDB" id="A0A2K9NTH0"/>
<evidence type="ECO:0000313" key="2">
    <source>
        <dbReference type="Proteomes" id="UP000235584"/>
    </source>
</evidence>
<dbReference type="EMBL" id="CP025704">
    <property type="protein sequence ID" value="AUN98792.1"/>
    <property type="molecule type" value="Genomic_DNA"/>
</dbReference>
<name>A0A2K9NTH0_BACTC</name>
<dbReference type="KEGG" id="bsto:C0V70_11910"/>
<accession>A0A2K9NTH0</accession>
<dbReference type="Proteomes" id="UP000235584">
    <property type="component" value="Chromosome"/>
</dbReference>